<dbReference type="RefSeq" id="WP_231950989.1">
    <property type="nucleotide sequence ID" value="NZ_CAAAIQ010000001.1"/>
</dbReference>
<evidence type="ECO:0000256" key="1">
    <source>
        <dbReference type="SAM" id="SignalP"/>
    </source>
</evidence>
<name>A0A0W1A5K1_9GAMM</name>
<dbReference type="AlphaFoldDB" id="A0A0W1A5K1"/>
<reference evidence="2 3" key="1">
    <citation type="submission" date="2015-11" db="EMBL/GenBank/DDBJ databases">
        <title>Genomic analysis of 38 Legionella species identifies large and diverse effector repertoires.</title>
        <authorList>
            <person name="Burstein D."/>
            <person name="Amaro F."/>
            <person name="Zusman T."/>
            <person name="Lifshitz Z."/>
            <person name="Cohen O."/>
            <person name="Gilbert J.A."/>
            <person name="Pupko T."/>
            <person name="Shuman H.A."/>
            <person name="Segal G."/>
        </authorList>
    </citation>
    <scope>NUCLEOTIDE SEQUENCE [LARGE SCALE GENOMIC DNA]</scope>
    <source>
        <strain evidence="2 3">ATCC 51914</strain>
    </source>
</reference>
<keyword evidence="1" id="KW-0732">Signal</keyword>
<evidence type="ECO:0000313" key="3">
    <source>
        <dbReference type="Proteomes" id="UP000054729"/>
    </source>
</evidence>
<evidence type="ECO:0000313" key="2">
    <source>
        <dbReference type="EMBL" id="KTD76553.1"/>
    </source>
</evidence>
<organism evidence="2 3">
    <name type="scientific">Legionella waltersii</name>
    <dbReference type="NCBI Taxonomy" id="66969"/>
    <lineage>
        <taxon>Bacteria</taxon>
        <taxon>Pseudomonadati</taxon>
        <taxon>Pseudomonadota</taxon>
        <taxon>Gammaproteobacteria</taxon>
        <taxon>Legionellales</taxon>
        <taxon>Legionellaceae</taxon>
        <taxon>Legionella</taxon>
    </lineage>
</organism>
<feature type="signal peptide" evidence="1">
    <location>
        <begin position="1"/>
        <end position="20"/>
    </location>
</feature>
<sequence length="320" mass="35972">MSFLHLRFCFLLFFVCQAHAETIPSTEIINYKSELAYIINGGPKVVVGSNYEDACSQLITYGYLWKVLPSKRPEPACYSSSNNMLLGADTWYCANGSLAYYNVPWWSCNVFHACLNNTWSLSSDELYCTRPEPNCSSKPSEVSEIKLLAAIVYGEASVNSTIEEKAAIANAVIRFRDSYHYKSVNQLIAKKPDYSSAVKNRVIRYRLVMCSDVEIEYPEIYKAVSNALDPNGIDYANGGCFWDGFDLVTLGTKQPHYLKGYKFTNPLHDVLSVGDSQPANKQGANGAYDYTYESTAGYGETVFWKYTNEFMNAKGVKQCR</sequence>
<keyword evidence="3" id="KW-1185">Reference proteome</keyword>
<proteinExistence type="predicted"/>
<comment type="caution">
    <text evidence="2">The sequence shown here is derived from an EMBL/GenBank/DDBJ whole genome shotgun (WGS) entry which is preliminary data.</text>
</comment>
<dbReference type="Proteomes" id="UP000054729">
    <property type="component" value="Unassembled WGS sequence"/>
</dbReference>
<dbReference type="EMBL" id="LNZB01000051">
    <property type="protein sequence ID" value="KTD76553.1"/>
    <property type="molecule type" value="Genomic_DNA"/>
</dbReference>
<accession>A0A0W1A5K1</accession>
<dbReference type="PATRIC" id="fig|66969.6.peg.2474"/>
<gene>
    <name evidence="2" type="ORF">Lwal_2275</name>
</gene>
<feature type="chain" id="PRO_5006919403" evidence="1">
    <location>
        <begin position="21"/>
        <end position="320"/>
    </location>
</feature>
<protein>
    <submittedName>
        <fullName evidence="2">Uncharacterized protein</fullName>
    </submittedName>
</protein>